<evidence type="ECO:0000313" key="1">
    <source>
        <dbReference type="EMBL" id="KAA6325201.1"/>
    </source>
</evidence>
<dbReference type="Pfam" id="PF03993">
    <property type="entry name" value="DUF349"/>
    <property type="match status" value="1"/>
</dbReference>
<dbReference type="EMBL" id="SNRY01002412">
    <property type="protein sequence ID" value="KAA6325201.1"/>
    <property type="molecule type" value="Genomic_DNA"/>
</dbReference>
<sequence length="42" mass="4935">SIIGKLKELVETSEDANKSYNDFKKLQQEWNEIKQVPQNKVN</sequence>
<accession>A0A5J4QWQ3</accession>
<dbReference type="AlphaFoldDB" id="A0A5J4QWQ3"/>
<gene>
    <name evidence="1" type="ORF">EZS27_025552</name>
</gene>
<comment type="caution">
    <text evidence="1">The sequence shown here is derived from an EMBL/GenBank/DDBJ whole genome shotgun (WGS) entry which is preliminary data.</text>
</comment>
<proteinExistence type="predicted"/>
<reference evidence="1" key="1">
    <citation type="submission" date="2019-03" db="EMBL/GenBank/DDBJ databases">
        <title>Single cell metagenomics reveals metabolic interactions within the superorganism composed of flagellate Streblomastix strix and complex community of Bacteroidetes bacteria on its surface.</title>
        <authorList>
            <person name="Treitli S.C."/>
            <person name="Kolisko M."/>
            <person name="Husnik F."/>
            <person name="Keeling P."/>
            <person name="Hampl V."/>
        </authorList>
    </citation>
    <scope>NUCLEOTIDE SEQUENCE</scope>
    <source>
        <strain evidence="1">STM</strain>
    </source>
</reference>
<evidence type="ECO:0008006" key="2">
    <source>
        <dbReference type="Google" id="ProtNLM"/>
    </source>
</evidence>
<feature type="non-terminal residue" evidence="1">
    <location>
        <position position="1"/>
    </location>
</feature>
<dbReference type="InterPro" id="IPR007139">
    <property type="entry name" value="DUF349"/>
</dbReference>
<name>A0A5J4QWQ3_9ZZZZ</name>
<protein>
    <recommendedName>
        <fullName evidence="2">DUF349 domain-containing protein</fullName>
    </recommendedName>
</protein>
<organism evidence="1">
    <name type="scientific">termite gut metagenome</name>
    <dbReference type="NCBI Taxonomy" id="433724"/>
    <lineage>
        <taxon>unclassified sequences</taxon>
        <taxon>metagenomes</taxon>
        <taxon>organismal metagenomes</taxon>
    </lineage>
</organism>